<gene>
    <name evidence="3" type="ORF">CO179_05535</name>
</gene>
<organism evidence="3 4">
    <name type="scientific">candidate division WWE3 bacterium CG_4_9_14_3_um_filter_39_7</name>
    <dbReference type="NCBI Taxonomy" id="1975080"/>
    <lineage>
        <taxon>Bacteria</taxon>
        <taxon>Katanobacteria</taxon>
    </lineage>
</organism>
<dbReference type="InterPro" id="IPR001107">
    <property type="entry name" value="Band_7"/>
</dbReference>
<dbReference type="Gene3D" id="3.30.479.30">
    <property type="entry name" value="Band 7 domain"/>
    <property type="match status" value="1"/>
</dbReference>
<dbReference type="AlphaFoldDB" id="A0A2M7X036"/>
<proteinExistence type="predicted"/>
<reference evidence="4" key="1">
    <citation type="submission" date="2017-09" db="EMBL/GenBank/DDBJ databases">
        <title>Depth-based differentiation of microbial function through sediment-hosted aquifers and enrichment of novel symbionts in the deep terrestrial subsurface.</title>
        <authorList>
            <person name="Probst A.J."/>
            <person name="Ladd B."/>
            <person name="Jarett J.K."/>
            <person name="Geller-Mcgrath D.E."/>
            <person name="Sieber C.M.K."/>
            <person name="Emerson J.B."/>
            <person name="Anantharaman K."/>
            <person name="Thomas B.C."/>
            <person name="Malmstrom R."/>
            <person name="Stieglmeier M."/>
            <person name="Klingl A."/>
            <person name="Woyke T."/>
            <person name="Ryan C.M."/>
            <person name="Banfield J.F."/>
        </authorList>
    </citation>
    <scope>NUCLEOTIDE SEQUENCE [LARGE SCALE GENOMIC DNA]</scope>
</reference>
<comment type="caution">
    <text evidence="3">The sequence shown here is derived from an EMBL/GenBank/DDBJ whole genome shotgun (WGS) entry which is preliminary data.</text>
</comment>
<dbReference type="InterPro" id="IPR000163">
    <property type="entry name" value="Prohibitin"/>
</dbReference>
<evidence type="ECO:0000313" key="4">
    <source>
        <dbReference type="Proteomes" id="UP000231195"/>
    </source>
</evidence>
<name>A0A2M7X036_UNCKA</name>
<feature type="transmembrane region" description="Helical" evidence="1">
    <location>
        <begin position="45"/>
        <end position="77"/>
    </location>
</feature>
<dbReference type="CDD" id="cd03401">
    <property type="entry name" value="SPFH_prohibitin"/>
    <property type="match status" value="1"/>
</dbReference>
<dbReference type="PRINTS" id="PR00679">
    <property type="entry name" value="PROHIBITIN"/>
</dbReference>
<evidence type="ECO:0000259" key="2">
    <source>
        <dbReference type="SMART" id="SM00244"/>
    </source>
</evidence>
<dbReference type="PANTHER" id="PTHR23222">
    <property type="entry name" value="PROHIBITIN"/>
    <property type="match status" value="1"/>
</dbReference>
<dbReference type="GO" id="GO:0016020">
    <property type="term" value="C:membrane"/>
    <property type="evidence" value="ECO:0007669"/>
    <property type="project" value="InterPro"/>
</dbReference>
<feature type="domain" description="Band 7" evidence="2">
    <location>
        <begin position="61"/>
        <end position="235"/>
    </location>
</feature>
<dbReference type="SUPFAM" id="SSF117892">
    <property type="entry name" value="Band 7/SPFH domain"/>
    <property type="match status" value="1"/>
</dbReference>
<dbReference type="EMBL" id="PFWZ01000185">
    <property type="protein sequence ID" value="PJA39302.1"/>
    <property type="molecule type" value="Genomic_DNA"/>
</dbReference>
<keyword evidence="1" id="KW-1133">Transmembrane helix</keyword>
<dbReference type="SMART" id="SM00244">
    <property type="entry name" value="PHB"/>
    <property type="match status" value="1"/>
</dbReference>
<dbReference type="InterPro" id="IPR036013">
    <property type="entry name" value="Band_7/SPFH_dom_sf"/>
</dbReference>
<protein>
    <submittedName>
        <fullName evidence="3">Band 7 protein</fullName>
    </submittedName>
</protein>
<sequence length="313" mass="34882">MGFVSFILYILIVVLVAQLFAKQKLVTMLDTRTTIQSIITNLSKASVTIVVGVILLIIVVRSVVIIPAGAVGVFTLFGKVQDTELQSGFNIINPLGEVTKLSIRTEEYTMSIATAEGNIKGDDSIVALTNEGLEVKLDMTILYHLNQDEASEVYRMVGLNFVEKVIRPSIRSIIREEVSRLSAKEIYSVKREELSADITTNLEATLADRGIVLEDVLLRNVELPIKLAQSIQEKLTAEQESERYDFVLDKEKKEADRKRIEAAGQRDSQSIISESLSPAYLQFLYIESLKDREGTMYVPVSPDNGLPLFKNLP</sequence>
<accession>A0A2M7X036</accession>
<evidence type="ECO:0000256" key="1">
    <source>
        <dbReference type="SAM" id="Phobius"/>
    </source>
</evidence>
<dbReference type="PANTHER" id="PTHR23222:SF0">
    <property type="entry name" value="PROHIBITIN 1"/>
    <property type="match status" value="1"/>
</dbReference>
<dbReference type="Pfam" id="PF01145">
    <property type="entry name" value="Band_7"/>
    <property type="match status" value="1"/>
</dbReference>
<dbReference type="Proteomes" id="UP000231195">
    <property type="component" value="Unassembled WGS sequence"/>
</dbReference>
<evidence type="ECO:0000313" key="3">
    <source>
        <dbReference type="EMBL" id="PJA39302.1"/>
    </source>
</evidence>
<keyword evidence="1" id="KW-0812">Transmembrane</keyword>
<keyword evidence="1" id="KW-0472">Membrane</keyword>